<protein>
    <submittedName>
        <fullName evidence="3">Uncharacterized protein</fullName>
    </submittedName>
</protein>
<evidence type="ECO:0000313" key="3">
    <source>
        <dbReference type="EMBL" id="CAB4214357.1"/>
    </source>
</evidence>
<evidence type="ECO:0000313" key="4">
    <source>
        <dbReference type="EMBL" id="CAB5228341.1"/>
    </source>
</evidence>
<dbReference type="EMBL" id="LR798384">
    <property type="protein sequence ID" value="CAB5228341.1"/>
    <property type="molecule type" value="Genomic_DNA"/>
</dbReference>
<reference evidence="3" key="1">
    <citation type="submission" date="2020-05" db="EMBL/GenBank/DDBJ databases">
        <authorList>
            <person name="Chiriac C."/>
            <person name="Salcher M."/>
            <person name="Ghai R."/>
            <person name="Kavagutti S V."/>
        </authorList>
    </citation>
    <scope>NUCLEOTIDE SEQUENCE</scope>
</reference>
<dbReference type="EMBL" id="LR797032">
    <property type="protein sequence ID" value="CAB4182845.1"/>
    <property type="molecule type" value="Genomic_DNA"/>
</dbReference>
<evidence type="ECO:0000313" key="2">
    <source>
        <dbReference type="EMBL" id="CAB4182845.1"/>
    </source>
</evidence>
<dbReference type="EMBL" id="LR796867">
    <property type="protein sequence ID" value="CAB4171430.1"/>
    <property type="molecule type" value="Genomic_DNA"/>
</dbReference>
<name>A0A6J5SIC9_9CAUD</name>
<organism evidence="3">
    <name type="scientific">uncultured Caudovirales phage</name>
    <dbReference type="NCBI Taxonomy" id="2100421"/>
    <lineage>
        <taxon>Viruses</taxon>
        <taxon>Duplodnaviria</taxon>
        <taxon>Heunggongvirae</taxon>
        <taxon>Uroviricota</taxon>
        <taxon>Caudoviricetes</taxon>
        <taxon>Peduoviridae</taxon>
        <taxon>Maltschvirus</taxon>
        <taxon>Maltschvirus maltsch</taxon>
    </lineage>
</organism>
<sequence>MSDYVSMQDIQIKTRARAIICFGPATPITGMKTAEYYQVIIDPDMVSPGGDYIRFDARTEGNEVHGWQRIAALTICEILDEGPPNELGKEVIMRAIVKE</sequence>
<dbReference type="EMBL" id="LR797401">
    <property type="protein sequence ID" value="CAB4214357.1"/>
    <property type="molecule type" value="Genomic_DNA"/>
</dbReference>
<gene>
    <name evidence="2" type="ORF">UFOVP1095_42</name>
    <name evidence="3" type="ORF">UFOVP1452_42</name>
    <name evidence="4" type="ORF">UFOVP1540_19</name>
    <name evidence="1" type="ORF">UFOVP918_42</name>
</gene>
<accession>A0A6J5SIC9</accession>
<proteinExistence type="predicted"/>
<evidence type="ECO:0000313" key="1">
    <source>
        <dbReference type="EMBL" id="CAB4171430.1"/>
    </source>
</evidence>